<evidence type="ECO:0000313" key="2">
    <source>
        <dbReference type="Proteomes" id="UP001054945"/>
    </source>
</evidence>
<keyword evidence="2" id="KW-1185">Reference proteome</keyword>
<protein>
    <submittedName>
        <fullName evidence="1">Uncharacterized protein</fullName>
    </submittedName>
</protein>
<reference evidence="1 2" key="1">
    <citation type="submission" date="2021-06" db="EMBL/GenBank/DDBJ databases">
        <title>Caerostris extrusa draft genome.</title>
        <authorList>
            <person name="Kono N."/>
            <person name="Arakawa K."/>
        </authorList>
    </citation>
    <scope>NUCLEOTIDE SEQUENCE [LARGE SCALE GENOMIC DNA]</scope>
</reference>
<name>A0AAV4MRW5_CAEEX</name>
<proteinExistence type="predicted"/>
<comment type="caution">
    <text evidence="1">The sequence shown here is derived from an EMBL/GenBank/DDBJ whole genome shotgun (WGS) entry which is preliminary data.</text>
</comment>
<evidence type="ECO:0000313" key="1">
    <source>
        <dbReference type="EMBL" id="GIX74202.1"/>
    </source>
</evidence>
<dbReference type="Proteomes" id="UP001054945">
    <property type="component" value="Unassembled WGS sequence"/>
</dbReference>
<dbReference type="EMBL" id="BPLR01002484">
    <property type="protein sequence ID" value="GIX74202.1"/>
    <property type="molecule type" value="Genomic_DNA"/>
</dbReference>
<accession>A0AAV4MRW5</accession>
<dbReference type="AlphaFoldDB" id="A0AAV4MRW5"/>
<organism evidence="1 2">
    <name type="scientific">Caerostris extrusa</name>
    <name type="common">Bark spider</name>
    <name type="synonym">Caerostris bankana</name>
    <dbReference type="NCBI Taxonomy" id="172846"/>
    <lineage>
        <taxon>Eukaryota</taxon>
        <taxon>Metazoa</taxon>
        <taxon>Ecdysozoa</taxon>
        <taxon>Arthropoda</taxon>
        <taxon>Chelicerata</taxon>
        <taxon>Arachnida</taxon>
        <taxon>Araneae</taxon>
        <taxon>Araneomorphae</taxon>
        <taxon>Entelegynae</taxon>
        <taxon>Araneoidea</taxon>
        <taxon>Araneidae</taxon>
        <taxon>Caerostris</taxon>
    </lineage>
</organism>
<sequence length="101" mass="11313">MPPCVSLSTSSINLVFRGLPYLIPHSLQPFLFTTPISESPTLSLESYIFKCILSSTSVSTGSKILRGFGSSSRRKTLKYRILKHRFSTFVFPCTEFTGEIE</sequence>
<gene>
    <name evidence="1" type="ORF">CEXT_161591</name>
</gene>